<name>A0A947GB42_9HYPH</name>
<dbReference type="EMBL" id="JAHHZF010000001">
    <property type="protein sequence ID" value="MBT9288287.1"/>
    <property type="molecule type" value="Genomic_DNA"/>
</dbReference>
<evidence type="ECO:0008006" key="4">
    <source>
        <dbReference type="Google" id="ProtNLM"/>
    </source>
</evidence>
<feature type="compositionally biased region" description="Low complexity" evidence="1">
    <location>
        <begin position="446"/>
        <end position="468"/>
    </location>
</feature>
<accession>A0A947GB42</accession>
<sequence length="468" mass="47976">MQDGRAGHTSPRGGVYFEDQTYSDSNVLLSIPRGYDPSRPTLIVLYLHGNEAKLERDVRDRQRVPRQVAESGLNAVLVAPQFAVNALDSSAGKFWQPGHFAKFLQEAAAELARLRGDPPLAETLARSPVLIVAYSGGYLPAIYAMSVGDASERIHGVVLLDALFGEEDRFAEWLPRRGRAFFFSAYSSGSESNNTRLMNSAEARRVPFEIGIPARFEPGRVSFLYGGRNANHRDFVTRAWVSNPLQSVLSRIPGFSLDRRPPGAGDAIAAAGTDRDGSDASGEAEGTPTITAQPRPKPTRASAAGTTGTAAINDAPPPGLGDSGPGAGGPGSLATGQPPAPPLTTSRPAPPPPPAPAVAAAGAGPAKPPSPLGSPSAPVGGKAPAGLDAAAAGLPSGGAAHVVGRPFPAVPLLPAAAPAPVNNGVWAPTMTTDDFDKFRSGFGSDGASTGARPGPTGAAGAKPKPTQP</sequence>
<feature type="compositionally biased region" description="Low complexity" evidence="1">
    <location>
        <begin position="263"/>
        <end position="272"/>
    </location>
</feature>
<evidence type="ECO:0000256" key="1">
    <source>
        <dbReference type="SAM" id="MobiDB-lite"/>
    </source>
</evidence>
<feature type="compositionally biased region" description="Gly residues" evidence="1">
    <location>
        <begin position="321"/>
        <end position="331"/>
    </location>
</feature>
<keyword evidence="3" id="KW-1185">Reference proteome</keyword>
<organism evidence="2 3">
    <name type="scientific">Prosthecodimorpha staleyi</name>
    <dbReference type="NCBI Taxonomy" id="2840188"/>
    <lineage>
        <taxon>Bacteria</taxon>
        <taxon>Pseudomonadati</taxon>
        <taxon>Pseudomonadota</taxon>
        <taxon>Alphaproteobacteria</taxon>
        <taxon>Hyphomicrobiales</taxon>
        <taxon>Ancalomicrobiaceae</taxon>
        <taxon>Prosthecodimorpha</taxon>
    </lineage>
</organism>
<proteinExistence type="predicted"/>
<gene>
    <name evidence="2" type="ORF">KL771_02420</name>
</gene>
<feature type="region of interest" description="Disordered" evidence="1">
    <location>
        <begin position="253"/>
        <end position="468"/>
    </location>
</feature>
<dbReference type="AlphaFoldDB" id="A0A947GB42"/>
<feature type="compositionally biased region" description="Low complexity" evidence="1">
    <location>
        <begin position="373"/>
        <end position="400"/>
    </location>
</feature>
<dbReference type="Proteomes" id="UP000766595">
    <property type="component" value="Unassembled WGS sequence"/>
</dbReference>
<reference evidence="2 3" key="1">
    <citation type="submission" date="2021-06" db="EMBL/GenBank/DDBJ databases">
        <authorList>
            <person name="Grouzdev D.S."/>
            <person name="Koziaeva V."/>
        </authorList>
    </citation>
    <scope>NUCLEOTIDE SEQUENCE [LARGE SCALE GENOMIC DNA]</scope>
    <source>
        <strain evidence="2 3">22</strain>
    </source>
</reference>
<comment type="caution">
    <text evidence="2">The sequence shown here is derived from an EMBL/GenBank/DDBJ whole genome shotgun (WGS) entry which is preliminary data.</text>
</comment>
<protein>
    <recommendedName>
        <fullName evidence="4">Alpha/beta hydrolase</fullName>
    </recommendedName>
</protein>
<feature type="compositionally biased region" description="Low complexity" evidence="1">
    <location>
        <begin position="299"/>
        <end position="311"/>
    </location>
</feature>
<evidence type="ECO:0000313" key="2">
    <source>
        <dbReference type="EMBL" id="MBT9288287.1"/>
    </source>
</evidence>
<feature type="compositionally biased region" description="Pro residues" evidence="1">
    <location>
        <begin position="338"/>
        <end position="356"/>
    </location>
</feature>
<evidence type="ECO:0000313" key="3">
    <source>
        <dbReference type="Proteomes" id="UP000766595"/>
    </source>
</evidence>
<feature type="compositionally biased region" description="Low complexity" evidence="1">
    <location>
        <begin position="410"/>
        <end position="421"/>
    </location>
</feature>